<organism evidence="1 2">
    <name type="scientific">Sphaerosporella brunnea</name>
    <dbReference type="NCBI Taxonomy" id="1250544"/>
    <lineage>
        <taxon>Eukaryota</taxon>
        <taxon>Fungi</taxon>
        <taxon>Dikarya</taxon>
        <taxon>Ascomycota</taxon>
        <taxon>Pezizomycotina</taxon>
        <taxon>Pezizomycetes</taxon>
        <taxon>Pezizales</taxon>
        <taxon>Pyronemataceae</taxon>
        <taxon>Sphaerosporella</taxon>
    </lineage>
</organism>
<proteinExistence type="predicted"/>
<dbReference type="Proteomes" id="UP000326924">
    <property type="component" value="Unassembled WGS sequence"/>
</dbReference>
<keyword evidence="2" id="KW-1185">Reference proteome</keyword>
<gene>
    <name evidence="1" type="ORF">FN846DRAFT_893356</name>
</gene>
<accession>A0A5J5EMV6</accession>
<dbReference type="AlphaFoldDB" id="A0A5J5EMV6"/>
<evidence type="ECO:0000313" key="2">
    <source>
        <dbReference type="Proteomes" id="UP000326924"/>
    </source>
</evidence>
<name>A0A5J5EMV6_9PEZI</name>
<reference evidence="1 2" key="1">
    <citation type="submission" date="2019-09" db="EMBL/GenBank/DDBJ databases">
        <title>Draft genome of the ectomycorrhizal ascomycete Sphaerosporella brunnea.</title>
        <authorList>
            <consortium name="DOE Joint Genome Institute"/>
            <person name="Benucci G.M."/>
            <person name="Marozzi G."/>
            <person name="Antonielli L."/>
            <person name="Sanchez S."/>
            <person name="Marco P."/>
            <person name="Wang X."/>
            <person name="Falini L.B."/>
            <person name="Barry K."/>
            <person name="Haridas S."/>
            <person name="Lipzen A."/>
            <person name="Labutti K."/>
            <person name="Grigoriev I.V."/>
            <person name="Murat C."/>
            <person name="Martin F."/>
            <person name="Albertini E."/>
            <person name="Donnini D."/>
            <person name="Bonito G."/>
        </authorList>
    </citation>
    <scope>NUCLEOTIDE SEQUENCE [LARGE SCALE GENOMIC DNA]</scope>
    <source>
        <strain evidence="1 2">Sb_GMNB300</strain>
    </source>
</reference>
<dbReference type="EMBL" id="VXIS01000215">
    <property type="protein sequence ID" value="KAA8896329.1"/>
    <property type="molecule type" value="Genomic_DNA"/>
</dbReference>
<sequence>MHTSLYDAAIPTVVRTKWGATDESNAKSEWNLDGRSYGQPRQSWASEPTQPCRCVHQDEAVDGPAARVQCGYTFISDGARQFFARQEAACGRWFEPSQKDDSLAFTYERGGYIMEQEAWTMFWNRDVGTVAGTEQPAYTAMVEQWTPDELFQYLKSLLCQYSALTHEAFNNAEIKGAKFLNKGAT</sequence>
<comment type="caution">
    <text evidence="1">The sequence shown here is derived from an EMBL/GenBank/DDBJ whole genome shotgun (WGS) entry which is preliminary data.</text>
</comment>
<dbReference type="InParanoid" id="A0A5J5EMV6"/>
<protein>
    <submittedName>
        <fullName evidence="1">Uncharacterized protein</fullName>
    </submittedName>
</protein>
<evidence type="ECO:0000313" key="1">
    <source>
        <dbReference type="EMBL" id="KAA8896329.1"/>
    </source>
</evidence>